<sequence length="110" mass="11381">MPSMPPHTRQAPRPPRPGALPARYGTAAAAVRSRVRPRPSADRAGPVRRATLDVPATEGARRAMHRLLAAVLTALGAAALAVGASLGIVAALDATPEQPNVPLVTFDRTP</sequence>
<feature type="compositionally biased region" description="Low complexity" evidence="1">
    <location>
        <begin position="19"/>
        <end position="32"/>
    </location>
</feature>
<evidence type="ECO:0000313" key="3">
    <source>
        <dbReference type="EMBL" id="GCD46036.1"/>
    </source>
</evidence>
<name>A0A401W9L8_STREY</name>
<gene>
    <name evidence="3" type="ORF">GKJPGBOP_05782</name>
</gene>
<evidence type="ECO:0000256" key="2">
    <source>
        <dbReference type="SAM" id="Phobius"/>
    </source>
</evidence>
<feature type="transmembrane region" description="Helical" evidence="2">
    <location>
        <begin position="67"/>
        <end position="92"/>
    </location>
</feature>
<keyword evidence="2" id="KW-0472">Membrane</keyword>
<dbReference type="EMBL" id="BHZD01000001">
    <property type="protein sequence ID" value="GCD46036.1"/>
    <property type="molecule type" value="Genomic_DNA"/>
</dbReference>
<dbReference type="Proteomes" id="UP000286746">
    <property type="component" value="Unassembled WGS sequence"/>
</dbReference>
<protein>
    <submittedName>
        <fullName evidence="3">Uncharacterized protein</fullName>
    </submittedName>
</protein>
<keyword evidence="4" id="KW-1185">Reference proteome</keyword>
<organism evidence="3 4">
    <name type="scientific">Streptomyces paromomycinus</name>
    <name type="common">Streptomyces rimosus subsp. paromomycinus</name>
    <dbReference type="NCBI Taxonomy" id="92743"/>
    <lineage>
        <taxon>Bacteria</taxon>
        <taxon>Bacillati</taxon>
        <taxon>Actinomycetota</taxon>
        <taxon>Actinomycetes</taxon>
        <taxon>Kitasatosporales</taxon>
        <taxon>Streptomycetaceae</taxon>
        <taxon>Streptomyces</taxon>
    </lineage>
</organism>
<evidence type="ECO:0000256" key="1">
    <source>
        <dbReference type="SAM" id="MobiDB-lite"/>
    </source>
</evidence>
<proteinExistence type="predicted"/>
<reference evidence="3 4" key="1">
    <citation type="submission" date="2018-11" db="EMBL/GenBank/DDBJ databases">
        <title>Whole genome sequence of Streptomyces paromomycinus NBRC 15454(T).</title>
        <authorList>
            <person name="Komaki H."/>
            <person name="Tamura T."/>
        </authorList>
    </citation>
    <scope>NUCLEOTIDE SEQUENCE [LARGE SCALE GENOMIC DNA]</scope>
    <source>
        <strain evidence="3 4">NBRC 15454</strain>
    </source>
</reference>
<keyword evidence="2" id="KW-1133">Transmembrane helix</keyword>
<dbReference type="AlphaFoldDB" id="A0A401W9L8"/>
<keyword evidence="2" id="KW-0812">Transmembrane</keyword>
<feature type="region of interest" description="Disordered" evidence="1">
    <location>
        <begin position="1"/>
        <end position="53"/>
    </location>
</feature>
<comment type="caution">
    <text evidence="3">The sequence shown here is derived from an EMBL/GenBank/DDBJ whole genome shotgun (WGS) entry which is preliminary data.</text>
</comment>
<evidence type="ECO:0000313" key="4">
    <source>
        <dbReference type="Proteomes" id="UP000286746"/>
    </source>
</evidence>
<accession>A0A401W9L8</accession>